<keyword evidence="3" id="KW-1185">Reference proteome</keyword>
<dbReference type="Proteomes" id="UP000283530">
    <property type="component" value="Unassembled WGS sequence"/>
</dbReference>
<feature type="region of interest" description="Disordered" evidence="1">
    <location>
        <begin position="1"/>
        <end position="34"/>
    </location>
</feature>
<dbReference type="OrthoDB" id="1740797at2759"/>
<dbReference type="AlphaFoldDB" id="A0A443Q5K2"/>
<sequence length="103" mass="11120">MASGSDSNPNNGGHATNPNGDHNGGEVNQPPRKLCDLLNPARRTTPSCIVLPAIAGQYEIKPGNIQLLPKFHRLDSESACLHLREFDEVCAILQLQNVVPNVI</sequence>
<comment type="caution">
    <text evidence="2">The sequence shown here is derived from an EMBL/GenBank/DDBJ whole genome shotgun (WGS) entry which is preliminary data.</text>
</comment>
<feature type="compositionally biased region" description="Polar residues" evidence="1">
    <location>
        <begin position="1"/>
        <end position="20"/>
    </location>
</feature>
<organism evidence="2 3">
    <name type="scientific">Cinnamomum micranthum f. kanehirae</name>
    <dbReference type="NCBI Taxonomy" id="337451"/>
    <lineage>
        <taxon>Eukaryota</taxon>
        <taxon>Viridiplantae</taxon>
        <taxon>Streptophyta</taxon>
        <taxon>Embryophyta</taxon>
        <taxon>Tracheophyta</taxon>
        <taxon>Spermatophyta</taxon>
        <taxon>Magnoliopsida</taxon>
        <taxon>Magnoliidae</taxon>
        <taxon>Laurales</taxon>
        <taxon>Lauraceae</taxon>
        <taxon>Cinnamomum</taxon>
    </lineage>
</organism>
<gene>
    <name evidence="2" type="ORF">CKAN_02783800</name>
</gene>
<proteinExistence type="predicted"/>
<dbReference type="EMBL" id="QPKB01001396">
    <property type="protein sequence ID" value="RWR98306.1"/>
    <property type="molecule type" value="Genomic_DNA"/>
</dbReference>
<evidence type="ECO:0000313" key="2">
    <source>
        <dbReference type="EMBL" id="RWR98306.1"/>
    </source>
</evidence>
<name>A0A443Q5K2_9MAGN</name>
<protein>
    <submittedName>
        <fullName evidence="2">Retrotransposon gag protein</fullName>
    </submittedName>
</protein>
<evidence type="ECO:0000313" key="3">
    <source>
        <dbReference type="Proteomes" id="UP000283530"/>
    </source>
</evidence>
<reference evidence="2 3" key="1">
    <citation type="journal article" date="2019" name="Nat. Plants">
        <title>Stout camphor tree genome fills gaps in understanding of flowering plant genome evolution.</title>
        <authorList>
            <person name="Chaw S.M."/>
            <person name="Liu Y.C."/>
            <person name="Wu Y.W."/>
            <person name="Wang H.Y."/>
            <person name="Lin C.I."/>
            <person name="Wu C.S."/>
            <person name="Ke H.M."/>
            <person name="Chang L.Y."/>
            <person name="Hsu C.Y."/>
            <person name="Yang H.T."/>
            <person name="Sudianto E."/>
            <person name="Hsu M.H."/>
            <person name="Wu K.P."/>
            <person name="Wang L.N."/>
            <person name="Leebens-Mack J.H."/>
            <person name="Tsai I.J."/>
        </authorList>
    </citation>
    <scope>NUCLEOTIDE SEQUENCE [LARGE SCALE GENOMIC DNA]</scope>
    <source>
        <strain evidence="3">cv. Chaw 1501</strain>
        <tissue evidence="2">Young leaves</tissue>
    </source>
</reference>
<evidence type="ECO:0000256" key="1">
    <source>
        <dbReference type="SAM" id="MobiDB-lite"/>
    </source>
</evidence>
<accession>A0A443Q5K2</accession>